<accession>A0A840IJE4</accession>
<proteinExistence type="predicted"/>
<dbReference type="AlphaFoldDB" id="A0A840IJE4"/>
<dbReference type="Proteomes" id="UP000585272">
    <property type="component" value="Unassembled WGS sequence"/>
</dbReference>
<name>A0A840IJE4_9ACTN</name>
<gene>
    <name evidence="1" type="ORF">BDZ31_003651</name>
</gene>
<keyword evidence="2" id="KW-1185">Reference proteome</keyword>
<dbReference type="RefSeq" id="WP_183343773.1">
    <property type="nucleotide sequence ID" value="NZ_JACHNU010000006.1"/>
</dbReference>
<protein>
    <submittedName>
        <fullName evidence="1">Fe-S cluster assembly iron-binding protein IscA</fullName>
    </submittedName>
</protein>
<dbReference type="Gene3D" id="2.60.300.12">
    <property type="entry name" value="HesB-like domain"/>
    <property type="match status" value="1"/>
</dbReference>
<organism evidence="1 2">
    <name type="scientific">Conexibacter arvalis</name>
    <dbReference type="NCBI Taxonomy" id="912552"/>
    <lineage>
        <taxon>Bacteria</taxon>
        <taxon>Bacillati</taxon>
        <taxon>Actinomycetota</taxon>
        <taxon>Thermoleophilia</taxon>
        <taxon>Solirubrobacterales</taxon>
        <taxon>Conexibacteraceae</taxon>
        <taxon>Conexibacter</taxon>
    </lineage>
</organism>
<evidence type="ECO:0000313" key="2">
    <source>
        <dbReference type="Proteomes" id="UP000585272"/>
    </source>
</evidence>
<comment type="caution">
    <text evidence="1">The sequence shown here is derived from an EMBL/GenBank/DDBJ whole genome shotgun (WGS) entry which is preliminary data.</text>
</comment>
<dbReference type="EMBL" id="JACHNU010000006">
    <property type="protein sequence ID" value="MBB4664048.1"/>
    <property type="molecule type" value="Genomic_DNA"/>
</dbReference>
<dbReference type="InterPro" id="IPR035903">
    <property type="entry name" value="HesB-like_dom_sf"/>
</dbReference>
<reference evidence="1 2" key="1">
    <citation type="submission" date="2020-08" db="EMBL/GenBank/DDBJ databases">
        <title>Genomic Encyclopedia of Archaeal and Bacterial Type Strains, Phase II (KMG-II): from individual species to whole genera.</title>
        <authorList>
            <person name="Goeker M."/>
        </authorList>
    </citation>
    <scope>NUCLEOTIDE SEQUENCE [LARGE SCALE GENOMIC DNA]</scope>
    <source>
        <strain evidence="1 2">DSM 23288</strain>
    </source>
</reference>
<evidence type="ECO:0000313" key="1">
    <source>
        <dbReference type="EMBL" id="MBB4664048.1"/>
    </source>
</evidence>
<dbReference type="SUPFAM" id="SSF89360">
    <property type="entry name" value="HesB-like domain"/>
    <property type="match status" value="1"/>
</dbReference>
<sequence>MLTITETAAEAIRGIVAAPEIPDGAGIRIATKPGAEQSGMLEVSVADVPAESDQVLDEHGARVFVDEHAVALLDDKLLDAQIDGQRVGFSIAEQPPL</sequence>